<feature type="non-terminal residue" evidence="1">
    <location>
        <position position="21"/>
    </location>
</feature>
<dbReference type="Proteomes" id="UP000234681">
    <property type="component" value="Chromosome 15"/>
</dbReference>
<feature type="non-terminal residue" evidence="1">
    <location>
        <position position="1"/>
    </location>
</feature>
<dbReference type="EMBL" id="CH474049">
    <property type="protein sequence ID" value="EDM14145.1"/>
    <property type="molecule type" value="Genomic_DNA"/>
</dbReference>
<evidence type="ECO:0000313" key="1">
    <source>
        <dbReference type="EMBL" id="EDM14145.1"/>
    </source>
</evidence>
<accession>A6KGR6</accession>
<organism evidence="1 2">
    <name type="scientific">Rattus norvegicus</name>
    <name type="common">Rat</name>
    <dbReference type="NCBI Taxonomy" id="10116"/>
    <lineage>
        <taxon>Eukaryota</taxon>
        <taxon>Metazoa</taxon>
        <taxon>Chordata</taxon>
        <taxon>Craniata</taxon>
        <taxon>Vertebrata</taxon>
        <taxon>Euteleostomi</taxon>
        <taxon>Mammalia</taxon>
        <taxon>Eutheria</taxon>
        <taxon>Euarchontoglires</taxon>
        <taxon>Glires</taxon>
        <taxon>Rodentia</taxon>
        <taxon>Myomorpha</taxon>
        <taxon>Muroidea</taxon>
        <taxon>Muridae</taxon>
        <taxon>Murinae</taxon>
        <taxon>Rattus</taxon>
    </lineage>
</organism>
<gene>
    <name evidence="1" type="ORF">rCG_64452</name>
</gene>
<sequence>NTGGLSGKLTFGEGTQVTVIS</sequence>
<dbReference type="AlphaFoldDB" id="A6KGR6"/>
<reference evidence="1 2" key="1">
    <citation type="submission" date="2005-07" db="EMBL/GenBank/DDBJ databases">
        <authorList>
            <person name="Mural R.J."/>
            <person name="Li P.W."/>
            <person name="Adams M.D."/>
            <person name="Amanatides P.G."/>
            <person name="Baden-Tillson H."/>
            <person name="Barnstead M."/>
            <person name="Chin S.H."/>
            <person name="Dew I."/>
            <person name="Evans C.A."/>
            <person name="Ferriera S."/>
            <person name="Flanigan M."/>
            <person name="Fosler C."/>
            <person name="Glodek A."/>
            <person name="Gu Z."/>
            <person name="Holt R.A."/>
            <person name="Jennings D."/>
            <person name="Kraft C.L."/>
            <person name="Lu F."/>
            <person name="Nguyen T."/>
            <person name="Nusskern D.R."/>
            <person name="Pfannkoch C.M."/>
            <person name="Sitter C."/>
            <person name="Sutton G.G."/>
            <person name="Venter J.C."/>
            <person name="Wang Z."/>
            <person name="Woodage T."/>
            <person name="Zheng X.H."/>
            <person name="Zhong F."/>
        </authorList>
    </citation>
    <scope>NUCLEOTIDE SEQUENCE [LARGE SCALE GENOMIC DNA]</scope>
    <source>
        <strain>BN</strain>
        <strain evidence="2">Sprague-Dawley</strain>
    </source>
</reference>
<name>A6KGR6_RAT</name>
<protein>
    <submittedName>
        <fullName evidence="1">RCG64452</fullName>
    </submittedName>
</protein>
<proteinExistence type="predicted"/>
<evidence type="ECO:0000313" key="2">
    <source>
        <dbReference type="Proteomes" id="UP000234681"/>
    </source>
</evidence>